<dbReference type="Proteomes" id="UP000075902">
    <property type="component" value="Unassembled WGS sequence"/>
</dbReference>
<feature type="compositionally biased region" description="Polar residues" evidence="1">
    <location>
        <begin position="67"/>
        <end position="85"/>
    </location>
</feature>
<keyword evidence="2" id="KW-0472">Membrane</keyword>
<keyword evidence="2" id="KW-0812">Transmembrane</keyword>
<protein>
    <submittedName>
        <fullName evidence="3">Uncharacterized protein</fullName>
    </submittedName>
</protein>
<feature type="region of interest" description="Disordered" evidence="1">
    <location>
        <begin position="63"/>
        <end position="93"/>
    </location>
</feature>
<dbReference type="AlphaFoldDB" id="A0A182TKB5"/>
<reference evidence="3" key="2">
    <citation type="submission" date="2020-05" db="UniProtKB">
        <authorList>
            <consortium name="EnsemblMetazoa"/>
        </authorList>
    </citation>
    <scope>IDENTIFICATION</scope>
    <source>
        <strain evidence="3">CM1001059</strain>
    </source>
</reference>
<name>A0A182TKB5_9DIPT</name>
<evidence type="ECO:0000256" key="1">
    <source>
        <dbReference type="SAM" id="MobiDB-lite"/>
    </source>
</evidence>
<evidence type="ECO:0000256" key="2">
    <source>
        <dbReference type="SAM" id="Phobius"/>
    </source>
</evidence>
<dbReference type="EnsemblMetazoa" id="AMEC003874-RA">
    <property type="protein sequence ID" value="AMEC003874-PA"/>
    <property type="gene ID" value="AMEC003874"/>
</dbReference>
<dbReference type="VEuPathDB" id="VectorBase:AMEC003874"/>
<keyword evidence="4" id="KW-1185">Reference proteome</keyword>
<feature type="transmembrane region" description="Helical" evidence="2">
    <location>
        <begin position="26"/>
        <end position="46"/>
    </location>
</feature>
<evidence type="ECO:0000313" key="4">
    <source>
        <dbReference type="Proteomes" id="UP000075902"/>
    </source>
</evidence>
<evidence type="ECO:0000313" key="3">
    <source>
        <dbReference type="EnsemblMetazoa" id="AMEC003874-PA"/>
    </source>
</evidence>
<sequence>MRRFSFYTLVYISAISDQLDYRVTVVSLWSGVDLVIFTLYHVFALIHARKYVTRAYTEGLPEAQPAADTNDTTPICSTPFESTVSGPPESPLQADRPPDAFRHTFWIWASAKPQLKIHSALVRTGLLVKRSVADAA</sequence>
<reference evidence="4" key="1">
    <citation type="submission" date="2014-01" db="EMBL/GenBank/DDBJ databases">
        <title>The Genome Sequence of Anopheles melas CM1001059_A (V2).</title>
        <authorList>
            <consortium name="The Broad Institute Genomics Platform"/>
            <person name="Neafsey D.E."/>
            <person name="Besansky N."/>
            <person name="Howell P."/>
            <person name="Walton C."/>
            <person name="Young S.K."/>
            <person name="Zeng Q."/>
            <person name="Gargeya S."/>
            <person name="Fitzgerald M."/>
            <person name="Haas B."/>
            <person name="Abouelleil A."/>
            <person name="Allen A.W."/>
            <person name="Alvarado L."/>
            <person name="Arachchi H.M."/>
            <person name="Berlin A.M."/>
            <person name="Chapman S.B."/>
            <person name="Gainer-Dewar J."/>
            <person name="Goldberg J."/>
            <person name="Griggs A."/>
            <person name="Gujja S."/>
            <person name="Hansen M."/>
            <person name="Howarth C."/>
            <person name="Imamovic A."/>
            <person name="Ireland A."/>
            <person name="Larimer J."/>
            <person name="McCowan C."/>
            <person name="Murphy C."/>
            <person name="Pearson M."/>
            <person name="Poon T.W."/>
            <person name="Priest M."/>
            <person name="Roberts A."/>
            <person name="Saif S."/>
            <person name="Shea T."/>
            <person name="Sisk P."/>
            <person name="Sykes S."/>
            <person name="Wortman J."/>
            <person name="Nusbaum C."/>
            <person name="Birren B."/>
        </authorList>
    </citation>
    <scope>NUCLEOTIDE SEQUENCE [LARGE SCALE GENOMIC DNA]</scope>
    <source>
        <strain evidence="4">CM1001059</strain>
    </source>
</reference>
<accession>A0A182TKB5</accession>
<proteinExistence type="predicted"/>
<organism evidence="3 4">
    <name type="scientific">Anopheles melas</name>
    <dbReference type="NCBI Taxonomy" id="34690"/>
    <lineage>
        <taxon>Eukaryota</taxon>
        <taxon>Metazoa</taxon>
        <taxon>Ecdysozoa</taxon>
        <taxon>Arthropoda</taxon>
        <taxon>Hexapoda</taxon>
        <taxon>Insecta</taxon>
        <taxon>Pterygota</taxon>
        <taxon>Neoptera</taxon>
        <taxon>Endopterygota</taxon>
        <taxon>Diptera</taxon>
        <taxon>Nematocera</taxon>
        <taxon>Culicoidea</taxon>
        <taxon>Culicidae</taxon>
        <taxon>Anophelinae</taxon>
        <taxon>Anopheles</taxon>
    </lineage>
</organism>
<keyword evidence="2" id="KW-1133">Transmembrane helix</keyword>